<keyword evidence="3" id="KW-1185">Reference proteome</keyword>
<gene>
    <name evidence="2" type="ORF">EFW17_23710</name>
</gene>
<evidence type="ECO:0000313" key="3">
    <source>
        <dbReference type="Proteomes" id="UP000269198"/>
    </source>
</evidence>
<dbReference type="EMBL" id="RJMB01000069">
    <property type="protein sequence ID" value="RNL77866.1"/>
    <property type="molecule type" value="Genomic_DNA"/>
</dbReference>
<feature type="domain" description="DUF5753" evidence="1">
    <location>
        <begin position="7"/>
        <end position="52"/>
    </location>
</feature>
<dbReference type="AlphaFoldDB" id="A0A3N0DQW9"/>
<dbReference type="Proteomes" id="UP000269198">
    <property type="component" value="Unassembled WGS sequence"/>
</dbReference>
<dbReference type="Pfam" id="PF19054">
    <property type="entry name" value="DUF5753"/>
    <property type="match status" value="1"/>
</dbReference>
<reference evidence="2 3" key="1">
    <citation type="submission" date="2018-11" db="EMBL/GenBank/DDBJ databases">
        <title>The genome draft of YIM 96095.</title>
        <authorList>
            <person name="Tang S.-K."/>
            <person name="Chunyu W.-X."/>
            <person name="Feng Y.-Z."/>
        </authorList>
    </citation>
    <scope>NUCLEOTIDE SEQUENCE [LARGE SCALE GENOMIC DNA]</scope>
    <source>
        <strain evidence="2 3">YIM 96095</strain>
    </source>
</reference>
<evidence type="ECO:0000259" key="1">
    <source>
        <dbReference type="Pfam" id="PF19054"/>
    </source>
</evidence>
<accession>A0A3N0DQW9</accession>
<protein>
    <recommendedName>
        <fullName evidence="1">DUF5753 domain-containing protein</fullName>
    </recommendedName>
</protein>
<organism evidence="2 3">
    <name type="scientific">Halostreptopolyspora alba</name>
    <dbReference type="NCBI Taxonomy" id="2487137"/>
    <lineage>
        <taxon>Bacteria</taxon>
        <taxon>Bacillati</taxon>
        <taxon>Actinomycetota</taxon>
        <taxon>Actinomycetes</taxon>
        <taxon>Streptosporangiales</taxon>
        <taxon>Nocardiopsidaceae</taxon>
        <taxon>Halostreptopolyspora</taxon>
    </lineage>
</organism>
<sequence>MKMVDPFPEVAHVESPAGSIYLEADTVDRLVDTYDWLQEHSLTPEETAAFLAALEEESQ</sequence>
<proteinExistence type="predicted"/>
<evidence type="ECO:0000313" key="2">
    <source>
        <dbReference type="EMBL" id="RNL77866.1"/>
    </source>
</evidence>
<comment type="caution">
    <text evidence="2">The sequence shown here is derived from an EMBL/GenBank/DDBJ whole genome shotgun (WGS) entry which is preliminary data.</text>
</comment>
<name>A0A3N0DQW9_9ACTN</name>
<dbReference type="InterPro" id="IPR043917">
    <property type="entry name" value="DUF5753"/>
</dbReference>